<dbReference type="SUPFAM" id="SSF50974">
    <property type="entry name" value="Nitrous oxide reductase, N-terminal domain"/>
    <property type="match status" value="1"/>
</dbReference>
<evidence type="ECO:0000256" key="1">
    <source>
        <dbReference type="ARBA" id="ARBA00005564"/>
    </source>
</evidence>
<dbReference type="EMBL" id="MTBP01000005">
    <property type="protein sequence ID" value="POM22462.1"/>
    <property type="molecule type" value="Genomic_DNA"/>
</dbReference>
<dbReference type="RefSeq" id="WP_103566145.1">
    <property type="nucleotide sequence ID" value="NZ_MTBP01000005.1"/>
</dbReference>
<organism evidence="2 3">
    <name type="scientific">Actinomadura rubteroloni</name>
    <dbReference type="NCBI Taxonomy" id="1926885"/>
    <lineage>
        <taxon>Bacteria</taxon>
        <taxon>Bacillati</taxon>
        <taxon>Actinomycetota</taxon>
        <taxon>Actinomycetes</taxon>
        <taxon>Streptosporangiales</taxon>
        <taxon>Thermomonosporaceae</taxon>
        <taxon>Actinomadura</taxon>
    </lineage>
</organism>
<dbReference type="Pfam" id="PF10282">
    <property type="entry name" value="Lactonase"/>
    <property type="match status" value="1"/>
</dbReference>
<dbReference type="EC" id="3.1.1.31" evidence="2"/>
<dbReference type="InterPro" id="IPR050282">
    <property type="entry name" value="Cycloisomerase_2"/>
</dbReference>
<dbReference type="Gene3D" id="2.130.10.10">
    <property type="entry name" value="YVTN repeat-like/Quinoprotein amine dehydrogenase"/>
    <property type="match status" value="1"/>
</dbReference>
<dbReference type="GO" id="GO:0017057">
    <property type="term" value="F:6-phosphogluconolactonase activity"/>
    <property type="evidence" value="ECO:0007669"/>
    <property type="project" value="UniProtKB-EC"/>
</dbReference>
<dbReference type="PANTHER" id="PTHR30344">
    <property type="entry name" value="6-PHOSPHOGLUCONOLACTONASE-RELATED"/>
    <property type="match status" value="1"/>
</dbReference>
<dbReference type="InterPro" id="IPR011045">
    <property type="entry name" value="N2O_reductase_N"/>
</dbReference>
<dbReference type="PANTHER" id="PTHR30344:SF1">
    <property type="entry name" value="6-PHOSPHOGLUCONOLACTONASE"/>
    <property type="match status" value="1"/>
</dbReference>
<gene>
    <name evidence="2" type="primary">pgl_1</name>
    <name evidence="2" type="ORF">BTM25_54120</name>
</gene>
<dbReference type="Proteomes" id="UP000242367">
    <property type="component" value="Unassembled WGS sequence"/>
</dbReference>
<evidence type="ECO:0000313" key="3">
    <source>
        <dbReference type="Proteomes" id="UP000242367"/>
    </source>
</evidence>
<name>A0A2P4UBQ2_9ACTN</name>
<dbReference type="AlphaFoldDB" id="A0A2P4UBQ2"/>
<sequence length="343" mass="34843">MDAEWLWAGCYTGDQGDGDGVYLLRRRGDGTLEDPVLTAGAQNPSWLAVHPRHTVLYAVGENDPGAVSVYVEETDGLLLAGTRELPAEPCHLAVAPDGRTLLAACYAGGAVAAIPLAPDGTFAGDPDIAVCSGSGPKTDRQDGAHPHSVAWAPDGTVLAADLGADVLRAFRADGGRLLPVGEARVPAGYGPRHLAVHPAGFVYVICELEPRLLVLTPRASYADLAVTAESPATAADPGADALGSGIALGADGTFAYTTTRGPDVLTAHRVADGGAVLAPVADVPTGGSWPRDLHVDDPWVHVANERGGGVTTFRLGADGVPVPKGTAAAVPTPVCLVGAPGFS</sequence>
<protein>
    <submittedName>
        <fullName evidence="2">6-phosphogluconolactonase</fullName>
        <ecNumber evidence="2">3.1.1.31</ecNumber>
    </submittedName>
</protein>
<proteinExistence type="inferred from homology"/>
<evidence type="ECO:0000313" key="2">
    <source>
        <dbReference type="EMBL" id="POM22462.1"/>
    </source>
</evidence>
<accession>A0A2P4UBQ2</accession>
<keyword evidence="2" id="KW-0378">Hydrolase</keyword>
<comment type="caution">
    <text evidence="2">The sequence shown here is derived from an EMBL/GenBank/DDBJ whole genome shotgun (WGS) entry which is preliminary data.</text>
</comment>
<keyword evidence="3" id="KW-1185">Reference proteome</keyword>
<reference evidence="2 3" key="1">
    <citation type="journal article" date="2017" name="Chemistry">
        <title>Isolation, Biosynthesis and Chemical Modifications of Rubterolones A-F: Rare Tropolone Alkaloids from Actinomadura sp. 5-2.</title>
        <authorList>
            <person name="Guo H."/>
            <person name="Benndorf R."/>
            <person name="Leichnitz D."/>
            <person name="Klassen J.L."/>
            <person name="Vollmers J."/>
            <person name="Gorls H."/>
            <person name="Steinacker M."/>
            <person name="Weigel C."/>
            <person name="Dahse H.M."/>
            <person name="Kaster A.K."/>
            <person name="de Beer Z.W."/>
            <person name="Poulsen M."/>
            <person name="Beemelmanns C."/>
        </authorList>
    </citation>
    <scope>NUCLEOTIDE SEQUENCE [LARGE SCALE GENOMIC DNA]</scope>
    <source>
        <strain evidence="2 3">5-2</strain>
    </source>
</reference>
<dbReference type="InterPro" id="IPR019405">
    <property type="entry name" value="Lactonase_7-beta_prop"/>
</dbReference>
<comment type="similarity">
    <text evidence="1">Belongs to the cycloisomerase 2 family.</text>
</comment>
<dbReference type="InterPro" id="IPR015943">
    <property type="entry name" value="WD40/YVTN_repeat-like_dom_sf"/>
</dbReference>